<keyword evidence="3" id="KW-0413">Isomerase</keyword>
<dbReference type="InterPro" id="IPR011760">
    <property type="entry name" value="PsdUridine_synth_TruD_insert"/>
</dbReference>
<dbReference type="Gene3D" id="3.30.2350.20">
    <property type="entry name" value="TruD, catalytic domain"/>
    <property type="match status" value="2"/>
</dbReference>
<dbReference type="GO" id="GO:0003723">
    <property type="term" value="F:RNA binding"/>
    <property type="evidence" value="ECO:0007669"/>
    <property type="project" value="InterPro"/>
</dbReference>
<dbReference type="GO" id="GO:0008033">
    <property type="term" value="P:tRNA processing"/>
    <property type="evidence" value="ECO:0007669"/>
    <property type="project" value="UniProtKB-KW"/>
</dbReference>
<comment type="caution">
    <text evidence="7">The sequence shown here is derived from an EMBL/GenBank/DDBJ whole genome shotgun (WGS) entry which is preliminary data.</text>
</comment>
<evidence type="ECO:0000256" key="2">
    <source>
        <dbReference type="ARBA" id="ARBA00022694"/>
    </source>
</evidence>
<dbReference type="InterPro" id="IPR042214">
    <property type="entry name" value="TruD_catalytic"/>
</dbReference>
<proteinExistence type="inferred from homology"/>
<protein>
    <submittedName>
        <fullName evidence="7">Pseudouridylate synthase 7</fullName>
    </submittedName>
</protein>
<feature type="region of interest" description="Disordered" evidence="5">
    <location>
        <begin position="618"/>
        <end position="660"/>
    </location>
</feature>
<keyword evidence="8" id="KW-1185">Reference proteome</keyword>
<dbReference type="InterPro" id="IPR001656">
    <property type="entry name" value="PsdUridine_synth_TruD"/>
</dbReference>
<name>A0A226E288_FOLCA</name>
<dbReference type="GO" id="GO:0001522">
    <property type="term" value="P:pseudouridine synthesis"/>
    <property type="evidence" value="ECO:0007669"/>
    <property type="project" value="InterPro"/>
</dbReference>
<keyword evidence="2" id="KW-0819">tRNA processing</keyword>
<evidence type="ECO:0000313" key="8">
    <source>
        <dbReference type="Proteomes" id="UP000198287"/>
    </source>
</evidence>
<feature type="compositionally biased region" description="Basic and acidic residues" evidence="5">
    <location>
        <begin position="618"/>
        <end position="627"/>
    </location>
</feature>
<evidence type="ECO:0000313" key="7">
    <source>
        <dbReference type="EMBL" id="OXA51031.1"/>
    </source>
</evidence>
<dbReference type="STRING" id="158441.A0A226E288"/>
<dbReference type="GO" id="GO:0009982">
    <property type="term" value="F:pseudouridine synthase activity"/>
    <property type="evidence" value="ECO:0007669"/>
    <property type="project" value="InterPro"/>
</dbReference>
<dbReference type="SUPFAM" id="SSF55120">
    <property type="entry name" value="Pseudouridine synthase"/>
    <property type="match status" value="1"/>
</dbReference>
<dbReference type="EMBL" id="LNIX01000008">
    <property type="protein sequence ID" value="OXA51031.1"/>
    <property type="molecule type" value="Genomic_DNA"/>
</dbReference>
<sequence>MSQYTSRSESDVGIRLRLGKQPRLCAVIKDRYSDFHVNEIDPDGNIVKLTSLTAPVDNSAAEALKDPQIITLIPEDVRQKIGDMQERLNAVVDKRNIKNDKECVEIKATDLEKESRTRIHRWISTFDKLSSETVDKDGDKFITIVAMKGGDRGKRRPANRAKYTHCVLYKEGVETSEAIGFIAKKLNMNPGFISYAGIKDKRAKTSQRLCISNIEASRLVSICKYRQNIKLGNFAYHPKPIALGDLKGNHFKLLLKNLRFSEGDEIENLGLNDVVTSAMESLASAGFINYYGMQRFGSYAVSTHQVGLEVLKQNWIKAYDLLLSPKPNDPSFLAKAKDLWLKERDPIGARSMLPSRFVTIESNLLHGLARSYARNDFVAVFLNMPRPQRLLYVHAYQSLMWNRVASFRVEEYGIDSPVVGDLVYVGEGEEEILEFEVNDALNDVREHSASDSKSAPKKLEVKTLTQEDINSAKYTIYDVLIPLYGSDVKFPENKTKDFLTKMLEDEGISSDCFERFRPIGDKPTGGYRKLLVRPTNVSHTLHTYSDSDNLDSYIKSDWEELNEASPSNGESARAKTDDSSTTTDSSTSKKTCLVLAFSLPSSSYATMALREIIMEQDKSCHRNDDANKISQIEPSTKQEQAHNDDPSEAEPSLKKPKVAE</sequence>
<dbReference type="PROSITE" id="PS50984">
    <property type="entry name" value="TRUD"/>
    <property type="match status" value="1"/>
</dbReference>
<evidence type="ECO:0000256" key="1">
    <source>
        <dbReference type="ARBA" id="ARBA00007953"/>
    </source>
</evidence>
<dbReference type="NCBIfam" id="TIGR00094">
    <property type="entry name" value="tRNA_TruD_broad"/>
    <property type="match status" value="1"/>
</dbReference>
<dbReference type="OMA" id="WINYFGH"/>
<evidence type="ECO:0000256" key="3">
    <source>
        <dbReference type="ARBA" id="ARBA00023235"/>
    </source>
</evidence>
<feature type="compositionally biased region" description="Basic and acidic residues" evidence="5">
    <location>
        <begin position="639"/>
        <end position="660"/>
    </location>
</feature>
<dbReference type="OrthoDB" id="447290at2759"/>
<evidence type="ECO:0000256" key="4">
    <source>
        <dbReference type="ARBA" id="ARBA00036943"/>
    </source>
</evidence>
<evidence type="ECO:0000256" key="5">
    <source>
        <dbReference type="SAM" id="MobiDB-lite"/>
    </source>
</evidence>
<feature type="compositionally biased region" description="Polar residues" evidence="5">
    <location>
        <begin position="628"/>
        <end position="638"/>
    </location>
</feature>
<feature type="domain" description="TRUD" evidence="6">
    <location>
        <begin position="286"/>
        <end position="533"/>
    </location>
</feature>
<dbReference type="CDD" id="cd02576">
    <property type="entry name" value="PseudoU_synth_ScPUS7"/>
    <property type="match status" value="1"/>
</dbReference>
<comment type="similarity">
    <text evidence="1">Belongs to the pseudouridine synthase TruD family.</text>
</comment>
<dbReference type="Proteomes" id="UP000198287">
    <property type="component" value="Unassembled WGS sequence"/>
</dbReference>
<gene>
    <name evidence="7" type="ORF">Fcan01_14097</name>
</gene>
<organism evidence="7 8">
    <name type="scientific">Folsomia candida</name>
    <name type="common">Springtail</name>
    <dbReference type="NCBI Taxonomy" id="158441"/>
    <lineage>
        <taxon>Eukaryota</taxon>
        <taxon>Metazoa</taxon>
        <taxon>Ecdysozoa</taxon>
        <taxon>Arthropoda</taxon>
        <taxon>Hexapoda</taxon>
        <taxon>Collembola</taxon>
        <taxon>Entomobryomorpha</taxon>
        <taxon>Isotomoidea</taxon>
        <taxon>Isotomidae</taxon>
        <taxon>Proisotominae</taxon>
        <taxon>Folsomia</taxon>
    </lineage>
</organism>
<dbReference type="PANTHER" id="PTHR13326">
    <property type="entry name" value="TRNA PSEUDOURIDINE SYNTHASE D"/>
    <property type="match status" value="1"/>
</dbReference>
<dbReference type="AlphaFoldDB" id="A0A226E288"/>
<dbReference type="PANTHER" id="PTHR13326:SF31">
    <property type="entry name" value="PSEUDOURIDYLATE SYNTHASE 7 HOMOLOG"/>
    <property type="match status" value="1"/>
</dbReference>
<reference evidence="7 8" key="1">
    <citation type="submission" date="2015-12" db="EMBL/GenBank/DDBJ databases">
        <title>The genome of Folsomia candida.</title>
        <authorList>
            <person name="Faddeeva A."/>
            <person name="Derks M.F."/>
            <person name="Anvar Y."/>
            <person name="Smit S."/>
            <person name="Van Straalen N."/>
            <person name="Roelofs D."/>
        </authorList>
    </citation>
    <scope>NUCLEOTIDE SEQUENCE [LARGE SCALE GENOMIC DNA]</scope>
    <source>
        <strain evidence="7 8">VU population</strain>
        <tissue evidence="7">Whole body</tissue>
    </source>
</reference>
<dbReference type="Pfam" id="PF01142">
    <property type="entry name" value="TruD"/>
    <property type="match status" value="1"/>
</dbReference>
<evidence type="ECO:0000259" key="6">
    <source>
        <dbReference type="PROSITE" id="PS50984"/>
    </source>
</evidence>
<dbReference type="InterPro" id="IPR020103">
    <property type="entry name" value="PsdUridine_synth_cat_dom_sf"/>
</dbReference>
<accession>A0A226E288</accession>
<comment type="catalytic activity">
    <reaction evidence="4">
        <text>a uridine in tRNA = a pseudouridine in tRNA</text>
        <dbReference type="Rhea" id="RHEA:54572"/>
        <dbReference type="Rhea" id="RHEA-COMP:13339"/>
        <dbReference type="Rhea" id="RHEA-COMP:13934"/>
        <dbReference type="ChEBI" id="CHEBI:65314"/>
        <dbReference type="ChEBI" id="CHEBI:65315"/>
    </reaction>
</comment>
<dbReference type="GO" id="GO:0005634">
    <property type="term" value="C:nucleus"/>
    <property type="evidence" value="ECO:0007669"/>
    <property type="project" value="TreeGrafter"/>
</dbReference>
<feature type="region of interest" description="Disordered" evidence="5">
    <location>
        <begin position="561"/>
        <end position="586"/>
    </location>
</feature>
<dbReference type="PIRSF" id="PIRSF037016">
    <property type="entry name" value="Pseudouridin_synth_euk_prd"/>
    <property type="match status" value="1"/>
</dbReference>